<sequence>MKKKFSSQKGAATITASGTSARLFIGIAPDLATQRFLSATCTHLESLRLPRDCRWIGDANRHLTLAFLGDTALDHMATIEQRLEDIARSTPACTGQVVSTHPFPRDRAKMLAAELLPNPALATLHARCRDLMTAIGKRPERKQFRPHFTLARSRSGFSRIPAVPADFICALDNITLYQSLLAPGGSQYQPLLSLRLAG</sequence>
<dbReference type="Proteomes" id="UP000664293">
    <property type="component" value="Unassembled WGS sequence"/>
</dbReference>
<dbReference type="PANTHER" id="PTHR35561">
    <property type="entry name" value="RNA 2',3'-CYCLIC PHOSPHODIESTERASE"/>
    <property type="match status" value="1"/>
</dbReference>
<comment type="function">
    <text evidence="2">Hydrolyzes RNA 2',3'-cyclic phosphodiester to an RNA 2'-phosphomonoester.</text>
</comment>
<dbReference type="EC" id="3.1.4.58" evidence="2"/>
<dbReference type="SUPFAM" id="SSF55144">
    <property type="entry name" value="LigT-like"/>
    <property type="match status" value="1"/>
</dbReference>
<reference evidence="3 4" key="1">
    <citation type="submission" date="2020-12" db="EMBL/GenBank/DDBJ databases">
        <title>Oil enriched cultivation method for isolating marine PHA-producing bacteria.</title>
        <authorList>
            <person name="Zheng W."/>
            <person name="Yu S."/>
            <person name="Huang Y."/>
        </authorList>
    </citation>
    <scope>NUCLEOTIDE SEQUENCE [LARGE SCALE GENOMIC DNA]</scope>
    <source>
        <strain evidence="3 4">SN0-2</strain>
    </source>
</reference>
<feature type="active site" description="Proton donor" evidence="2">
    <location>
        <position position="62"/>
    </location>
</feature>
<feature type="active site" description="Proton acceptor" evidence="2">
    <location>
        <position position="147"/>
    </location>
</feature>
<comment type="caution">
    <text evidence="3">The sequence shown here is derived from an EMBL/GenBank/DDBJ whole genome shotgun (WGS) entry which is preliminary data.</text>
</comment>
<dbReference type="RefSeq" id="WP_207003138.1">
    <property type="nucleotide sequence ID" value="NZ_JAEKJR010000002.1"/>
</dbReference>
<keyword evidence="4" id="KW-1185">Reference proteome</keyword>
<keyword evidence="1 2" id="KW-0378">Hydrolase</keyword>
<evidence type="ECO:0000256" key="1">
    <source>
        <dbReference type="ARBA" id="ARBA00022801"/>
    </source>
</evidence>
<evidence type="ECO:0000256" key="2">
    <source>
        <dbReference type="HAMAP-Rule" id="MF_01940"/>
    </source>
</evidence>
<dbReference type="PANTHER" id="PTHR35561:SF1">
    <property type="entry name" value="RNA 2',3'-CYCLIC PHOSPHODIESTERASE"/>
    <property type="match status" value="1"/>
</dbReference>
<comment type="similarity">
    <text evidence="2">Belongs to the 2H phosphoesterase superfamily. ThpR family.</text>
</comment>
<dbReference type="InterPro" id="IPR009097">
    <property type="entry name" value="Cyclic_Pdiesterase"/>
</dbReference>
<organism evidence="3 4">
    <name type="scientific">Microbulbifer salipaludis</name>
    <dbReference type="NCBI Taxonomy" id="187980"/>
    <lineage>
        <taxon>Bacteria</taxon>
        <taxon>Pseudomonadati</taxon>
        <taxon>Pseudomonadota</taxon>
        <taxon>Gammaproteobacteria</taxon>
        <taxon>Cellvibrionales</taxon>
        <taxon>Microbulbiferaceae</taxon>
        <taxon>Microbulbifer</taxon>
    </lineage>
</organism>
<feature type="short sequence motif" description="HXTX 1" evidence="2">
    <location>
        <begin position="62"/>
        <end position="65"/>
    </location>
</feature>
<gene>
    <name evidence="3" type="primary">thpR</name>
    <name evidence="3" type="ORF">JF535_13810</name>
</gene>
<dbReference type="NCBIfam" id="TIGR02258">
    <property type="entry name" value="2_5_ligase"/>
    <property type="match status" value="1"/>
</dbReference>
<evidence type="ECO:0000313" key="4">
    <source>
        <dbReference type="Proteomes" id="UP000664293"/>
    </source>
</evidence>
<dbReference type="InterPro" id="IPR004175">
    <property type="entry name" value="RNA_CPDase"/>
</dbReference>
<comment type="catalytic activity">
    <reaction evidence="2">
        <text>a 3'-end 2',3'-cyclophospho-ribonucleotide-RNA + H2O = a 3'-end 2'-phospho-ribonucleotide-RNA + H(+)</text>
        <dbReference type="Rhea" id="RHEA:11828"/>
        <dbReference type="Rhea" id="RHEA-COMP:10464"/>
        <dbReference type="Rhea" id="RHEA-COMP:17353"/>
        <dbReference type="ChEBI" id="CHEBI:15377"/>
        <dbReference type="ChEBI" id="CHEBI:15378"/>
        <dbReference type="ChEBI" id="CHEBI:83064"/>
        <dbReference type="ChEBI" id="CHEBI:173113"/>
        <dbReference type="EC" id="3.1.4.58"/>
    </reaction>
</comment>
<proteinExistence type="inferred from homology"/>
<evidence type="ECO:0000313" key="3">
    <source>
        <dbReference type="EMBL" id="MBN8431925.1"/>
    </source>
</evidence>
<dbReference type="Gene3D" id="3.90.1140.10">
    <property type="entry name" value="Cyclic phosphodiesterase"/>
    <property type="match status" value="1"/>
</dbReference>
<feature type="short sequence motif" description="HXTX 2" evidence="2">
    <location>
        <begin position="147"/>
        <end position="150"/>
    </location>
</feature>
<name>A0ABS3E9F3_9GAMM</name>
<protein>
    <recommendedName>
        <fullName evidence="2">RNA 2',3'-cyclic phosphodiesterase</fullName>
        <shortName evidence="2">RNA 2',3'-CPDase</shortName>
        <ecNumber evidence="2">3.1.4.58</ecNumber>
    </recommendedName>
</protein>
<dbReference type="Pfam" id="PF13563">
    <property type="entry name" value="2_5_RNA_ligase2"/>
    <property type="match status" value="1"/>
</dbReference>
<dbReference type="EMBL" id="JAEKJR010000002">
    <property type="protein sequence ID" value="MBN8431925.1"/>
    <property type="molecule type" value="Genomic_DNA"/>
</dbReference>
<dbReference type="HAMAP" id="MF_01940">
    <property type="entry name" value="RNA_CPDase"/>
    <property type="match status" value="1"/>
</dbReference>
<accession>A0ABS3E9F3</accession>